<dbReference type="GO" id="GO:0008757">
    <property type="term" value="F:S-adenosylmethionine-dependent methyltransferase activity"/>
    <property type="evidence" value="ECO:0007669"/>
    <property type="project" value="InterPro"/>
</dbReference>
<dbReference type="RefSeq" id="WP_073075761.1">
    <property type="nucleotide sequence ID" value="NZ_FQXV01000001.1"/>
</dbReference>
<dbReference type="CDD" id="cd02440">
    <property type="entry name" value="AdoMet_MTases"/>
    <property type="match status" value="1"/>
</dbReference>
<evidence type="ECO:0000313" key="6">
    <source>
        <dbReference type="Proteomes" id="UP000183995"/>
    </source>
</evidence>
<feature type="domain" description="Methyltransferase type 11" evidence="4">
    <location>
        <begin position="47"/>
        <end position="140"/>
    </location>
</feature>
<keyword evidence="2 5" id="KW-0808">Transferase</keyword>
<protein>
    <submittedName>
        <fullName evidence="5">Methyltransferase domain-containing protein</fullName>
    </submittedName>
</protein>
<evidence type="ECO:0000256" key="3">
    <source>
        <dbReference type="ARBA" id="ARBA00022691"/>
    </source>
</evidence>
<dbReference type="SUPFAM" id="SSF53335">
    <property type="entry name" value="S-adenosyl-L-methionine-dependent methyltransferases"/>
    <property type="match status" value="1"/>
</dbReference>
<dbReference type="InterPro" id="IPR029063">
    <property type="entry name" value="SAM-dependent_MTases_sf"/>
</dbReference>
<evidence type="ECO:0000256" key="1">
    <source>
        <dbReference type="ARBA" id="ARBA00022603"/>
    </source>
</evidence>
<dbReference type="PANTHER" id="PTHR43464:SF19">
    <property type="entry name" value="UBIQUINONE BIOSYNTHESIS O-METHYLTRANSFERASE, MITOCHONDRIAL"/>
    <property type="match status" value="1"/>
</dbReference>
<dbReference type="PANTHER" id="PTHR43464">
    <property type="entry name" value="METHYLTRANSFERASE"/>
    <property type="match status" value="1"/>
</dbReference>
<dbReference type="EMBL" id="FQXV01000001">
    <property type="protein sequence ID" value="SHH52744.1"/>
    <property type="molecule type" value="Genomic_DNA"/>
</dbReference>
<gene>
    <name evidence="5" type="ORF">SAMN02745823_00184</name>
</gene>
<keyword evidence="6" id="KW-1185">Reference proteome</keyword>
<dbReference type="AlphaFoldDB" id="A0A1M5TPV5"/>
<dbReference type="Pfam" id="PF08241">
    <property type="entry name" value="Methyltransf_11"/>
    <property type="match status" value="1"/>
</dbReference>
<name>A0A1M5TPV5_9FIRM</name>
<dbReference type="InterPro" id="IPR013216">
    <property type="entry name" value="Methyltransf_11"/>
</dbReference>
<proteinExistence type="predicted"/>
<evidence type="ECO:0000256" key="2">
    <source>
        <dbReference type="ARBA" id="ARBA00022679"/>
    </source>
</evidence>
<keyword evidence="1 5" id="KW-0489">Methyltransferase</keyword>
<organism evidence="5 6">
    <name type="scientific">Sporobacter termitidis DSM 10068</name>
    <dbReference type="NCBI Taxonomy" id="1123282"/>
    <lineage>
        <taxon>Bacteria</taxon>
        <taxon>Bacillati</taxon>
        <taxon>Bacillota</taxon>
        <taxon>Clostridia</taxon>
        <taxon>Eubacteriales</taxon>
        <taxon>Oscillospiraceae</taxon>
        <taxon>Sporobacter</taxon>
    </lineage>
</organism>
<evidence type="ECO:0000313" key="5">
    <source>
        <dbReference type="EMBL" id="SHH52744.1"/>
    </source>
</evidence>
<evidence type="ECO:0000259" key="4">
    <source>
        <dbReference type="Pfam" id="PF08241"/>
    </source>
</evidence>
<dbReference type="OrthoDB" id="7365827at2"/>
<dbReference type="STRING" id="1123282.SAMN02745823_00184"/>
<dbReference type="GO" id="GO:0032259">
    <property type="term" value="P:methylation"/>
    <property type="evidence" value="ECO:0007669"/>
    <property type="project" value="UniProtKB-KW"/>
</dbReference>
<dbReference type="Proteomes" id="UP000183995">
    <property type="component" value="Unassembled WGS sequence"/>
</dbReference>
<dbReference type="Gene3D" id="3.40.50.150">
    <property type="entry name" value="Vaccinia Virus protein VP39"/>
    <property type="match status" value="1"/>
</dbReference>
<accession>A0A1M5TPV5</accession>
<keyword evidence="3" id="KW-0949">S-adenosyl-L-methionine</keyword>
<sequence>MKQNKYDDVTFFEKYSQMTRSVVGLEGAGEWKALERLLPEFKDKRVLDLGCGFGWHCQYAVEHGAKSVVGVDISEKMLAVAKEKTAKKIEYLHKPIEEAEFSPGLFDVVISSLAFHYIKSFEDIVRKVGCWLVSGGRFIFSVEHPVFTAYGTQDWIYDKAGTIKHFPVDNYFYEGVREANFLGEKVIKYHRTITTYLNGLLQGGFEITDIVEPQPTPQMLDTVDGMKDELRRPMMLIVSATKKLLK</sequence>
<reference evidence="5 6" key="1">
    <citation type="submission" date="2016-11" db="EMBL/GenBank/DDBJ databases">
        <authorList>
            <person name="Jaros S."/>
            <person name="Januszkiewicz K."/>
            <person name="Wedrychowicz H."/>
        </authorList>
    </citation>
    <scope>NUCLEOTIDE SEQUENCE [LARGE SCALE GENOMIC DNA]</scope>
    <source>
        <strain evidence="5 6">DSM 10068</strain>
    </source>
</reference>